<organism evidence="1 2">
    <name type="scientific">Cichorium intybus</name>
    <name type="common">Chicory</name>
    <dbReference type="NCBI Taxonomy" id="13427"/>
    <lineage>
        <taxon>Eukaryota</taxon>
        <taxon>Viridiplantae</taxon>
        <taxon>Streptophyta</taxon>
        <taxon>Embryophyta</taxon>
        <taxon>Tracheophyta</taxon>
        <taxon>Spermatophyta</taxon>
        <taxon>Magnoliopsida</taxon>
        <taxon>eudicotyledons</taxon>
        <taxon>Gunneridae</taxon>
        <taxon>Pentapetalae</taxon>
        <taxon>asterids</taxon>
        <taxon>campanulids</taxon>
        <taxon>Asterales</taxon>
        <taxon>Asteraceae</taxon>
        <taxon>Cichorioideae</taxon>
        <taxon>Cichorieae</taxon>
        <taxon>Cichoriinae</taxon>
        <taxon>Cichorium</taxon>
    </lineage>
</organism>
<comment type="caution">
    <text evidence="1">The sequence shown here is derived from an EMBL/GenBank/DDBJ whole genome shotgun (WGS) entry which is preliminary data.</text>
</comment>
<name>A0ACB9E0L0_CICIN</name>
<keyword evidence="2" id="KW-1185">Reference proteome</keyword>
<evidence type="ECO:0000313" key="1">
    <source>
        <dbReference type="EMBL" id="KAI3751992.1"/>
    </source>
</evidence>
<dbReference type="EMBL" id="CM042012">
    <property type="protein sequence ID" value="KAI3751992.1"/>
    <property type="molecule type" value="Genomic_DNA"/>
</dbReference>
<evidence type="ECO:0000313" key="2">
    <source>
        <dbReference type="Proteomes" id="UP001055811"/>
    </source>
</evidence>
<accession>A0ACB9E0L0</accession>
<gene>
    <name evidence="1" type="ORF">L2E82_23090</name>
</gene>
<sequence>MLHKLLLSSRLEHWNIGTLEYRGVAKGLYVTSPSGKPTLSRVHLLKRNVKYYRIVVQIKHFAEDEYNKPANPVLGKSGYHLHAHQLVLCHPMTNEVSSFLLSHGHTFLISVTIKTILKN</sequence>
<protein>
    <submittedName>
        <fullName evidence="1">Uncharacterized protein</fullName>
    </submittedName>
</protein>
<dbReference type="Proteomes" id="UP001055811">
    <property type="component" value="Linkage Group LG04"/>
</dbReference>
<proteinExistence type="predicted"/>
<reference evidence="1 2" key="2">
    <citation type="journal article" date="2022" name="Mol. Ecol. Resour.">
        <title>The genomes of chicory, endive, great burdock and yacon provide insights into Asteraceae paleo-polyploidization history and plant inulin production.</title>
        <authorList>
            <person name="Fan W."/>
            <person name="Wang S."/>
            <person name="Wang H."/>
            <person name="Wang A."/>
            <person name="Jiang F."/>
            <person name="Liu H."/>
            <person name="Zhao H."/>
            <person name="Xu D."/>
            <person name="Zhang Y."/>
        </authorList>
    </citation>
    <scope>NUCLEOTIDE SEQUENCE [LARGE SCALE GENOMIC DNA]</scope>
    <source>
        <strain evidence="2">cv. Punajuju</strain>
        <tissue evidence="1">Leaves</tissue>
    </source>
</reference>
<reference evidence="2" key="1">
    <citation type="journal article" date="2022" name="Mol. Ecol. Resour.">
        <title>The genomes of chicory, endive, great burdock and yacon provide insights into Asteraceae palaeo-polyploidization history and plant inulin production.</title>
        <authorList>
            <person name="Fan W."/>
            <person name="Wang S."/>
            <person name="Wang H."/>
            <person name="Wang A."/>
            <person name="Jiang F."/>
            <person name="Liu H."/>
            <person name="Zhao H."/>
            <person name="Xu D."/>
            <person name="Zhang Y."/>
        </authorList>
    </citation>
    <scope>NUCLEOTIDE SEQUENCE [LARGE SCALE GENOMIC DNA]</scope>
    <source>
        <strain evidence="2">cv. Punajuju</strain>
    </source>
</reference>